<evidence type="ECO:0000313" key="7">
    <source>
        <dbReference type="Proteomes" id="UP001321542"/>
    </source>
</evidence>
<evidence type="ECO:0000313" key="6">
    <source>
        <dbReference type="EMBL" id="BBC29674.1"/>
    </source>
</evidence>
<keyword evidence="4" id="KW-0067">ATP-binding</keyword>
<keyword evidence="1" id="KW-0547">Nucleotide-binding</keyword>
<evidence type="ECO:0000256" key="2">
    <source>
        <dbReference type="ARBA" id="ARBA00022801"/>
    </source>
</evidence>
<evidence type="ECO:0000259" key="5">
    <source>
        <dbReference type="Pfam" id="PF00580"/>
    </source>
</evidence>
<dbReference type="InterPro" id="IPR014016">
    <property type="entry name" value="UvrD-like_ATP-bd"/>
</dbReference>
<dbReference type="SUPFAM" id="SSF52540">
    <property type="entry name" value="P-loop containing nucleoside triphosphate hydrolases"/>
    <property type="match status" value="1"/>
</dbReference>
<gene>
    <name evidence="6" type="ORF">SGFS_009680</name>
</gene>
<keyword evidence="2" id="KW-0378">Hydrolase</keyword>
<evidence type="ECO:0000256" key="4">
    <source>
        <dbReference type="ARBA" id="ARBA00022840"/>
    </source>
</evidence>
<reference evidence="6 7" key="1">
    <citation type="journal article" date="2010" name="ChemBioChem">
        <title>Cloning and characterization of the biosynthetic gene cluster of 16-membered macrolide antibiotic FD-891: involvement of a dual functional cytochrome P450 monooxygenase catalyzing epoxidation and hydroxylation.</title>
        <authorList>
            <person name="Kudo F."/>
            <person name="Motegi A."/>
            <person name="Mizoue K."/>
            <person name="Eguchi T."/>
        </authorList>
    </citation>
    <scope>NUCLEOTIDE SEQUENCE [LARGE SCALE GENOMIC DNA]</scope>
    <source>
        <strain evidence="6 7">A-8890</strain>
    </source>
</reference>
<organism evidence="6 7">
    <name type="scientific">Streptomyces graminofaciens</name>
    <dbReference type="NCBI Taxonomy" id="68212"/>
    <lineage>
        <taxon>Bacteria</taxon>
        <taxon>Bacillati</taxon>
        <taxon>Actinomycetota</taxon>
        <taxon>Actinomycetes</taxon>
        <taxon>Kitasatosporales</taxon>
        <taxon>Streptomycetaceae</taxon>
        <taxon>Streptomyces</taxon>
    </lineage>
</organism>
<dbReference type="EMBL" id="AP018448">
    <property type="protein sequence ID" value="BBC29674.1"/>
    <property type="molecule type" value="Genomic_DNA"/>
</dbReference>
<keyword evidence="7" id="KW-1185">Reference proteome</keyword>
<dbReference type="Proteomes" id="UP001321542">
    <property type="component" value="Chromosome"/>
</dbReference>
<name>A0ABM7F217_9ACTN</name>
<dbReference type="Gene3D" id="3.40.50.300">
    <property type="entry name" value="P-loop containing nucleotide triphosphate hydrolases"/>
    <property type="match status" value="1"/>
</dbReference>
<protein>
    <recommendedName>
        <fullName evidence="5">UvrD-like helicase ATP-binding domain-containing protein</fullName>
    </recommendedName>
</protein>
<dbReference type="InterPro" id="IPR000212">
    <property type="entry name" value="DNA_helicase_UvrD/REP"/>
</dbReference>
<dbReference type="Pfam" id="PF00580">
    <property type="entry name" value="UvrD-helicase"/>
    <property type="match status" value="1"/>
</dbReference>
<feature type="domain" description="UvrD-like helicase ATP-binding" evidence="5">
    <location>
        <begin position="11"/>
        <end position="56"/>
    </location>
</feature>
<evidence type="ECO:0000256" key="1">
    <source>
        <dbReference type="ARBA" id="ARBA00022741"/>
    </source>
</evidence>
<proteinExistence type="predicted"/>
<dbReference type="InterPro" id="IPR027417">
    <property type="entry name" value="P-loop_NTPase"/>
</dbReference>
<accession>A0ABM7F217</accession>
<evidence type="ECO:0000256" key="3">
    <source>
        <dbReference type="ARBA" id="ARBA00022806"/>
    </source>
</evidence>
<reference evidence="6 7" key="2">
    <citation type="journal article" date="2023" name="ChemBioChem">
        <title>Acyltransferase Domain Exchange between Two Independent Type I Polyketide Synthases in the Same Producer Strain of Macrolide Antibiotics.</title>
        <authorList>
            <person name="Kudo F."/>
            <person name="Kishikawa K."/>
            <person name="Tsuboi K."/>
            <person name="Kido T."/>
            <person name="Usui T."/>
            <person name="Hashimoto J."/>
            <person name="Shin-Ya K."/>
            <person name="Miyanaga A."/>
            <person name="Eguchi T."/>
        </authorList>
    </citation>
    <scope>NUCLEOTIDE SEQUENCE [LARGE SCALE GENOMIC DNA]</scope>
    <source>
        <strain evidence="6 7">A-8890</strain>
    </source>
</reference>
<dbReference type="PANTHER" id="PTHR11070">
    <property type="entry name" value="UVRD / RECB / PCRA DNA HELICASE FAMILY MEMBER"/>
    <property type="match status" value="1"/>
</dbReference>
<sequence length="98" mass="11170">MWALIQPRIEANFLFLDEAQDTNAVLEQVFDARRDHPQLVMVGDSAKAIYGWRGARDVMTDFDATALTLTRSFRFGPLLAEQANRWLEQERWCGGVPG</sequence>
<dbReference type="PANTHER" id="PTHR11070:SF2">
    <property type="entry name" value="ATP-DEPENDENT DNA HELICASE SRS2"/>
    <property type="match status" value="1"/>
</dbReference>
<keyword evidence="3" id="KW-0347">Helicase</keyword>